<keyword evidence="2" id="KW-1133">Transmembrane helix</keyword>
<dbReference type="Proteomes" id="UP000799779">
    <property type="component" value="Unassembled WGS sequence"/>
</dbReference>
<name>A0A6A5W3N1_9PLEO</name>
<evidence type="ECO:0000313" key="3">
    <source>
        <dbReference type="EMBL" id="KAF1995529.1"/>
    </source>
</evidence>
<evidence type="ECO:0000313" key="4">
    <source>
        <dbReference type="Proteomes" id="UP000799779"/>
    </source>
</evidence>
<evidence type="ECO:0000256" key="1">
    <source>
        <dbReference type="SAM" id="MobiDB-lite"/>
    </source>
</evidence>
<keyword evidence="4" id="KW-1185">Reference proteome</keyword>
<organism evidence="3 4">
    <name type="scientific">Amniculicola lignicola CBS 123094</name>
    <dbReference type="NCBI Taxonomy" id="1392246"/>
    <lineage>
        <taxon>Eukaryota</taxon>
        <taxon>Fungi</taxon>
        <taxon>Dikarya</taxon>
        <taxon>Ascomycota</taxon>
        <taxon>Pezizomycotina</taxon>
        <taxon>Dothideomycetes</taxon>
        <taxon>Pleosporomycetidae</taxon>
        <taxon>Pleosporales</taxon>
        <taxon>Amniculicolaceae</taxon>
        <taxon>Amniculicola</taxon>
    </lineage>
</organism>
<proteinExistence type="predicted"/>
<keyword evidence="2" id="KW-0812">Transmembrane</keyword>
<feature type="region of interest" description="Disordered" evidence="1">
    <location>
        <begin position="1"/>
        <end position="50"/>
    </location>
</feature>
<feature type="transmembrane region" description="Helical" evidence="2">
    <location>
        <begin position="404"/>
        <end position="426"/>
    </location>
</feature>
<gene>
    <name evidence="3" type="ORF">P154DRAFT_538676</name>
</gene>
<dbReference type="EMBL" id="ML977637">
    <property type="protein sequence ID" value="KAF1995529.1"/>
    <property type="molecule type" value="Genomic_DNA"/>
</dbReference>
<protein>
    <submittedName>
        <fullName evidence="3">Uncharacterized protein</fullName>
    </submittedName>
</protein>
<feature type="transmembrane region" description="Helical" evidence="2">
    <location>
        <begin position="216"/>
        <end position="243"/>
    </location>
</feature>
<feature type="compositionally biased region" description="Basic and acidic residues" evidence="1">
    <location>
        <begin position="33"/>
        <end position="50"/>
    </location>
</feature>
<sequence>MSRTTQFMALRPDPEDSSRTSVEMLQMGPQKTSYDHHPDGQPRQWDKKTNRSATWREKIAPFPWKVFIIISSLPVALAPIIVLATAAEDASQGYIKGRSCYPNGMWAETQGATWRIMDSSYFFTPNLSFGSMTFTAVKVVDISWDLVIGRGGQLLLAWVNWRVFNEWLVYHMEVQTASYKFYTAIAFETTTLGTLGVMAKEWLAFGERTWKRFFRWLALLCMVLSTLYVLSFPTLMAAMTGYITTYEAYVEDFDHNLIEFNKFNAVSFIIEDGRRIYPERSGPIAVTDSDDDKEWREAVWDYINKHSTAEAFDFLKTSLEDEGVKSWQYDRNSTWKLGNESSIDLPSPTLNITLSPGPYKKISPSITRAYYAYDSGDSGIFNQTYLLSHGACKPNESYQWGFSYIFLFMVSIFNFIWSCIMVGMWLDTRRGSKMYHNGRRPGLLRSIIDLSGAIREELGPGVEHMEEDELRENLRKSGGRMIVPREELRVTRTGTGLGEEEAKKRRFGRKWTKGSTF</sequence>
<feature type="transmembrane region" description="Helical" evidence="2">
    <location>
        <begin position="66"/>
        <end position="87"/>
    </location>
</feature>
<keyword evidence="2" id="KW-0472">Membrane</keyword>
<dbReference type="OrthoDB" id="3903561at2759"/>
<evidence type="ECO:0000256" key="2">
    <source>
        <dbReference type="SAM" id="Phobius"/>
    </source>
</evidence>
<reference evidence="3" key="1">
    <citation type="journal article" date="2020" name="Stud. Mycol.">
        <title>101 Dothideomycetes genomes: a test case for predicting lifestyles and emergence of pathogens.</title>
        <authorList>
            <person name="Haridas S."/>
            <person name="Albert R."/>
            <person name="Binder M."/>
            <person name="Bloem J."/>
            <person name="Labutti K."/>
            <person name="Salamov A."/>
            <person name="Andreopoulos B."/>
            <person name="Baker S."/>
            <person name="Barry K."/>
            <person name="Bills G."/>
            <person name="Bluhm B."/>
            <person name="Cannon C."/>
            <person name="Castanera R."/>
            <person name="Culley D."/>
            <person name="Daum C."/>
            <person name="Ezra D."/>
            <person name="Gonzalez J."/>
            <person name="Henrissat B."/>
            <person name="Kuo A."/>
            <person name="Liang C."/>
            <person name="Lipzen A."/>
            <person name="Lutzoni F."/>
            <person name="Magnuson J."/>
            <person name="Mondo S."/>
            <person name="Nolan M."/>
            <person name="Ohm R."/>
            <person name="Pangilinan J."/>
            <person name="Park H.-J."/>
            <person name="Ramirez L."/>
            <person name="Alfaro M."/>
            <person name="Sun H."/>
            <person name="Tritt A."/>
            <person name="Yoshinaga Y."/>
            <person name="Zwiers L.-H."/>
            <person name="Turgeon B."/>
            <person name="Goodwin S."/>
            <person name="Spatafora J."/>
            <person name="Crous P."/>
            <person name="Grigoriev I."/>
        </authorList>
    </citation>
    <scope>NUCLEOTIDE SEQUENCE</scope>
    <source>
        <strain evidence="3">CBS 123094</strain>
    </source>
</reference>
<accession>A0A6A5W3N1</accession>
<dbReference type="AlphaFoldDB" id="A0A6A5W3N1"/>